<reference evidence="2" key="1">
    <citation type="submission" date="2022-08" db="EMBL/GenBank/DDBJ databases">
        <authorList>
            <person name="Deng Y."/>
            <person name="Han X.-F."/>
            <person name="Zhang Y.-Q."/>
        </authorList>
    </citation>
    <scope>NUCLEOTIDE SEQUENCE</scope>
    <source>
        <strain evidence="2">CPCC 205716</strain>
    </source>
</reference>
<gene>
    <name evidence="2" type="ORF">NVV95_04990</name>
</gene>
<evidence type="ECO:0008006" key="4">
    <source>
        <dbReference type="Google" id="ProtNLM"/>
    </source>
</evidence>
<feature type="chain" id="PRO_5047254567" description="Ig-like domain-containing protein" evidence="1">
    <location>
        <begin position="32"/>
        <end position="230"/>
    </location>
</feature>
<keyword evidence="1" id="KW-0732">Signal</keyword>
<evidence type="ECO:0000256" key="1">
    <source>
        <dbReference type="SAM" id="SignalP"/>
    </source>
</evidence>
<protein>
    <recommendedName>
        <fullName evidence="4">Ig-like domain-containing protein</fullName>
    </recommendedName>
</protein>
<name>A0ABT2GCF6_9MICO</name>
<accession>A0ABT2GCF6</accession>
<organism evidence="2 3">
    <name type="scientific">Herbiconiux gentiana</name>
    <dbReference type="NCBI Taxonomy" id="2970912"/>
    <lineage>
        <taxon>Bacteria</taxon>
        <taxon>Bacillati</taxon>
        <taxon>Actinomycetota</taxon>
        <taxon>Actinomycetes</taxon>
        <taxon>Micrococcales</taxon>
        <taxon>Microbacteriaceae</taxon>
        <taxon>Herbiconiux</taxon>
    </lineage>
</organism>
<dbReference type="Proteomes" id="UP001165580">
    <property type="component" value="Unassembled WGS sequence"/>
</dbReference>
<proteinExistence type="predicted"/>
<dbReference type="RefSeq" id="WP_259485435.1">
    <property type="nucleotide sequence ID" value="NZ_JANTEZ010000002.1"/>
</dbReference>
<evidence type="ECO:0000313" key="2">
    <source>
        <dbReference type="EMBL" id="MCS5713902.1"/>
    </source>
</evidence>
<dbReference type="PROSITE" id="PS51318">
    <property type="entry name" value="TAT"/>
    <property type="match status" value="1"/>
</dbReference>
<sequence length="230" mass="22357">MPSEISRRTVVGVAAWSVPVIALAVATPAQAASGDEIAFSRPVVLAPSGAQAFTASGTAPGASRVALVYPAGFGGPSEVDVTDGAFALRLRCPVGSATGVVTATAAGLGAGTLVVTVQTGGQDTGSITWSSDGVTVTSRTLPALTGSISTRGSLLPDVQLSYSAGVTGPESAAVSWTPGTGTAASIGTFAVTGVTIDEGSTTGSVVVTPADFQGRVVYSPASAALAVTMV</sequence>
<comment type="caution">
    <text evidence="2">The sequence shown here is derived from an EMBL/GenBank/DDBJ whole genome shotgun (WGS) entry which is preliminary data.</text>
</comment>
<keyword evidence="3" id="KW-1185">Reference proteome</keyword>
<dbReference type="InterPro" id="IPR006311">
    <property type="entry name" value="TAT_signal"/>
</dbReference>
<evidence type="ECO:0000313" key="3">
    <source>
        <dbReference type="Proteomes" id="UP001165580"/>
    </source>
</evidence>
<dbReference type="EMBL" id="JANTEZ010000002">
    <property type="protein sequence ID" value="MCS5713902.1"/>
    <property type="molecule type" value="Genomic_DNA"/>
</dbReference>
<feature type="signal peptide" evidence="1">
    <location>
        <begin position="1"/>
        <end position="31"/>
    </location>
</feature>